<keyword evidence="3" id="KW-1185">Reference proteome</keyword>
<evidence type="ECO:0000313" key="3">
    <source>
        <dbReference type="Proteomes" id="UP000070544"/>
    </source>
</evidence>
<protein>
    <submittedName>
        <fullName evidence="2">Uncharacterized protein</fullName>
    </submittedName>
</protein>
<reference evidence="2 3" key="1">
    <citation type="journal article" date="2015" name="Genome Biol. Evol.">
        <title>Phylogenomic analyses indicate that early fungi evolved digesting cell walls of algal ancestors of land plants.</title>
        <authorList>
            <person name="Chang Y."/>
            <person name="Wang S."/>
            <person name="Sekimoto S."/>
            <person name="Aerts A.L."/>
            <person name="Choi C."/>
            <person name="Clum A."/>
            <person name="LaButti K.M."/>
            <person name="Lindquist E.A."/>
            <person name="Yee Ngan C."/>
            <person name="Ohm R.A."/>
            <person name="Salamov A.A."/>
            <person name="Grigoriev I.V."/>
            <person name="Spatafora J.W."/>
            <person name="Berbee M.L."/>
        </authorList>
    </citation>
    <scope>NUCLEOTIDE SEQUENCE [LARGE SCALE GENOMIC DNA]</scope>
    <source>
        <strain evidence="2 3">JEL478</strain>
    </source>
</reference>
<sequence>MHENDRDRPRPLDELYAREKERNRERKGGERSRRTKDSYRRSRSRSLPPKPREPRGGHDRTSAAPQPLDPAIVEARRKENERLRDERERARRERVAERGSAEAMSVAEHREGDDLMETEEILPNGNGLQDDHDQRASSVGRDEEDAYGGITWDQDV</sequence>
<gene>
    <name evidence="2" type="ORF">M427DRAFT_54543</name>
</gene>
<evidence type="ECO:0000313" key="2">
    <source>
        <dbReference type="EMBL" id="KXS17620.1"/>
    </source>
</evidence>
<organism evidence="2 3">
    <name type="scientific">Gonapodya prolifera (strain JEL478)</name>
    <name type="common">Monoblepharis prolifera</name>
    <dbReference type="NCBI Taxonomy" id="1344416"/>
    <lineage>
        <taxon>Eukaryota</taxon>
        <taxon>Fungi</taxon>
        <taxon>Fungi incertae sedis</taxon>
        <taxon>Chytridiomycota</taxon>
        <taxon>Chytridiomycota incertae sedis</taxon>
        <taxon>Monoblepharidomycetes</taxon>
        <taxon>Monoblepharidales</taxon>
        <taxon>Gonapodyaceae</taxon>
        <taxon>Gonapodya</taxon>
    </lineage>
</organism>
<name>A0A139ALJ2_GONPJ</name>
<feature type="compositionally biased region" description="Basic and acidic residues" evidence="1">
    <location>
        <begin position="50"/>
        <end position="61"/>
    </location>
</feature>
<evidence type="ECO:0000256" key="1">
    <source>
        <dbReference type="SAM" id="MobiDB-lite"/>
    </source>
</evidence>
<accession>A0A139ALJ2</accession>
<dbReference type="Proteomes" id="UP000070544">
    <property type="component" value="Unassembled WGS sequence"/>
</dbReference>
<feature type="region of interest" description="Disordered" evidence="1">
    <location>
        <begin position="1"/>
        <end position="156"/>
    </location>
</feature>
<feature type="compositionally biased region" description="Basic and acidic residues" evidence="1">
    <location>
        <begin position="1"/>
        <end position="40"/>
    </location>
</feature>
<proteinExistence type="predicted"/>
<dbReference type="EMBL" id="KQ965746">
    <property type="protein sequence ID" value="KXS17620.1"/>
    <property type="molecule type" value="Genomic_DNA"/>
</dbReference>
<dbReference type="AlphaFoldDB" id="A0A139ALJ2"/>
<feature type="compositionally biased region" description="Basic and acidic residues" evidence="1">
    <location>
        <begin position="74"/>
        <end position="100"/>
    </location>
</feature>